<evidence type="ECO:0008006" key="3">
    <source>
        <dbReference type="Google" id="ProtNLM"/>
    </source>
</evidence>
<evidence type="ECO:0000313" key="1">
    <source>
        <dbReference type="EMBL" id="AJW70607.1"/>
    </source>
</evidence>
<dbReference type="AlphaFoldDB" id="A0A0D5C2H5"/>
<dbReference type="KEGG" id="nin:NADRNF5_0913"/>
<sequence length="52" mass="6012">MTVKISPTQIKQSTYLLIPKDIADMIDVDKNTKFSLKLKPNGKHHVLEYEIQ</sequence>
<gene>
    <name evidence="1" type="ORF">NADRNF5_0913</name>
</gene>
<protein>
    <recommendedName>
        <fullName evidence="3">AbrB family transcriptional regulator</fullName>
    </recommendedName>
</protein>
<dbReference type="EMBL" id="CP011070">
    <property type="protein sequence ID" value="AJW70607.1"/>
    <property type="molecule type" value="Genomic_DNA"/>
</dbReference>
<dbReference type="GeneID" id="43685825"/>
<evidence type="ECO:0000313" key="2">
    <source>
        <dbReference type="Proteomes" id="UP000032408"/>
    </source>
</evidence>
<dbReference type="HOGENOM" id="CLU_3075142_0_0_2"/>
<dbReference type="RefSeq" id="WP_160289383.1">
    <property type="nucleotide sequence ID" value="NZ_CP011070.1"/>
</dbReference>
<keyword evidence="2" id="KW-1185">Reference proteome</keyword>
<organism evidence="1 2">
    <name type="scientific">Nitrosopumilus adriaticus</name>
    <dbReference type="NCBI Taxonomy" id="1580092"/>
    <lineage>
        <taxon>Archaea</taxon>
        <taxon>Nitrososphaerota</taxon>
        <taxon>Nitrososphaeria</taxon>
        <taxon>Nitrosopumilales</taxon>
        <taxon>Nitrosopumilaceae</taxon>
        <taxon>Nitrosopumilus</taxon>
    </lineage>
</organism>
<reference evidence="2" key="1">
    <citation type="submission" date="2015-03" db="EMBL/GenBank/DDBJ databases">
        <title>Characterization of two novel Thaumarchaeota isolated from the Northern Adriatic Sea.</title>
        <authorList>
            <person name="Bayer B."/>
            <person name="Vojvoda J."/>
            <person name="Offre P."/>
            <person name="Srivastava A."/>
            <person name="Elisabeth N."/>
            <person name="Garcia J.A.L."/>
            <person name="Schleper C."/>
            <person name="Herndl G.J."/>
        </authorList>
    </citation>
    <scope>NUCLEOTIDE SEQUENCE [LARGE SCALE GENOMIC DNA]</scope>
    <source>
        <strain evidence="2">NF5</strain>
    </source>
</reference>
<dbReference type="Proteomes" id="UP000032408">
    <property type="component" value="Chromosome"/>
</dbReference>
<proteinExistence type="predicted"/>
<dbReference type="STRING" id="1580092.NADRNF5_0913"/>
<name>A0A0D5C2H5_9ARCH</name>
<reference evidence="1 2" key="2">
    <citation type="journal article" date="2016" name="ISME J.">
        <title>Physiological and genomic characterization of two novel marine thaumarchaeal strains indicates niche differentiation.</title>
        <authorList>
            <person name="Bayer B."/>
            <person name="Vojvoda J."/>
            <person name="Offre P."/>
            <person name="Alves R.J."/>
            <person name="Elisabeth N.H."/>
            <person name="Garcia J.A."/>
            <person name="Volland J.M."/>
            <person name="Srivastava A."/>
            <person name="Schleper C."/>
            <person name="Herndl G.J."/>
        </authorList>
    </citation>
    <scope>NUCLEOTIDE SEQUENCE [LARGE SCALE GENOMIC DNA]</scope>
    <source>
        <strain evidence="1 2">NF5</strain>
    </source>
</reference>
<accession>A0A0D5C2H5</accession>